<feature type="region of interest" description="Disordered" evidence="1">
    <location>
        <begin position="248"/>
        <end position="291"/>
    </location>
</feature>
<keyword evidence="2" id="KW-0812">Transmembrane</keyword>
<feature type="chain" id="PRO_5043575327" description="Mid2 domain-containing protein" evidence="3">
    <location>
        <begin position="31"/>
        <end position="368"/>
    </location>
</feature>
<sequence>MLYIRLNRMAIPSINVALIALAQFANFVAPQSISSGEPNVATGYSYTPFSTSPQAKYTLIGGLTNFSPPPECNTGVSLRESSSGSLTTFSAFSVGCHKLAERNCCPPNWNDNGYYTGQSGSCPPGYTLMPRVTTDLVYVGSIYYYRVVSMTSGSQVAITYTHTKGGPSVTRPVSSTISVILPREIWTSTSSTGSDTSLHTVVKCGYLMSDQYEIYGTSGTLTTIFNSYAADALYIFDDGISRPPSSMITTSALSLNPSPASPGSSVTTPGGPSDTPTDSGDQGAGQDGGKSGLSTGAIAGIGVGVGVPVIAAALFLTWWLTRRSATARLPGAPVGKTEIGAMEPGIMDSGMEPGTAENAGGYGGINKT</sequence>
<organism evidence="4 5">
    <name type="scientific">Orbilia blumenaviensis</name>
    <dbReference type="NCBI Taxonomy" id="1796055"/>
    <lineage>
        <taxon>Eukaryota</taxon>
        <taxon>Fungi</taxon>
        <taxon>Dikarya</taxon>
        <taxon>Ascomycota</taxon>
        <taxon>Pezizomycotina</taxon>
        <taxon>Orbiliomycetes</taxon>
        <taxon>Orbiliales</taxon>
        <taxon>Orbiliaceae</taxon>
        <taxon>Orbilia</taxon>
    </lineage>
</organism>
<gene>
    <name evidence="4" type="ORF">TWF730_009046</name>
</gene>
<feature type="compositionally biased region" description="Gly residues" evidence="1">
    <location>
        <begin position="282"/>
        <end position="291"/>
    </location>
</feature>
<protein>
    <recommendedName>
        <fullName evidence="6">Mid2 domain-containing protein</fullName>
    </recommendedName>
</protein>
<keyword evidence="2" id="KW-0472">Membrane</keyword>
<dbReference type="AlphaFoldDB" id="A0AAV9V3R6"/>
<dbReference type="Proteomes" id="UP001373714">
    <property type="component" value="Unassembled WGS sequence"/>
</dbReference>
<feature type="transmembrane region" description="Helical" evidence="2">
    <location>
        <begin position="297"/>
        <end position="320"/>
    </location>
</feature>
<keyword evidence="2" id="KW-1133">Transmembrane helix</keyword>
<evidence type="ECO:0000256" key="3">
    <source>
        <dbReference type="SAM" id="SignalP"/>
    </source>
</evidence>
<evidence type="ECO:0000256" key="2">
    <source>
        <dbReference type="SAM" id="Phobius"/>
    </source>
</evidence>
<dbReference type="EMBL" id="JAVHNS010000006">
    <property type="protein sequence ID" value="KAK6352216.1"/>
    <property type="molecule type" value="Genomic_DNA"/>
</dbReference>
<comment type="caution">
    <text evidence="4">The sequence shown here is derived from an EMBL/GenBank/DDBJ whole genome shotgun (WGS) entry which is preliminary data.</text>
</comment>
<proteinExistence type="predicted"/>
<evidence type="ECO:0008006" key="6">
    <source>
        <dbReference type="Google" id="ProtNLM"/>
    </source>
</evidence>
<evidence type="ECO:0000256" key="1">
    <source>
        <dbReference type="SAM" id="MobiDB-lite"/>
    </source>
</evidence>
<accession>A0AAV9V3R6</accession>
<name>A0AAV9V3R6_9PEZI</name>
<feature type="compositionally biased region" description="Low complexity" evidence="1">
    <location>
        <begin position="251"/>
        <end position="281"/>
    </location>
</feature>
<evidence type="ECO:0000313" key="5">
    <source>
        <dbReference type="Proteomes" id="UP001373714"/>
    </source>
</evidence>
<reference evidence="4 5" key="1">
    <citation type="submission" date="2019-10" db="EMBL/GenBank/DDBJ databases">
        <authorList>
            <person name="Palmer J.M."/>
        </authorList>
    </citation>
    <scope>NUCLEOTIDE SEQUENCE [LARGE SCALE GENOMIC DNA]</scope>
    <source>
        <strain evidence="4 5">TWF730</strain>
    </source>
</reference>
<feature type="region of interest" description="Disordered" evidence="1">
    <location>
        <begin position="344"/>
        <end position="368"/>
    </location>
</feature>
<feature type="signal peptide" evidence="3">
    <location>
        <begin position="1"/>
        <end position="30"/>
    </location>
</feature>
<keyword evidence="3" id="KW-0732">Signal</keyword>
<keyword evidence="5" id="KW-1185">Reference proteome</keyword>
<evidence type="ECO:0000313" key="4">
    <source>
        <dbReference type="EMBL" id="KAK6352216.1"/>
    </source>
</evidence>